<gene>
    <name evidence="5" type="ORF">EWM59_25510</name>
</gene>
<dbReference type="PANTHER" id="PTHR10272:SF0">
    <property type="entry name" value="PLATELET-ACTIVATING FACTOR ACETYLHYDROLASE"/>
    <property type="match status" value="1"/>
</dbReference>
<evidence type="ECO:0000259" key="4">
    <source>
        <dbReference type="Pfam" id="PF02129"/>
    </source>
</evidence>
<evidence type="ECO:0000256" key="2">
    <source>
        <dbReference type="ARBA" id="ARBA00022963"/>
    </source>
</evidence>
<dbReference type="Gene3D" id="3.40.50.1820">
    <property type="entry name" value="alpha/beta hydrolase"/>
    <property type="match status" value="1"/>
</dbReference>
<keyword evidence="2" id="KW-0442">Lipid degradation</keyword>
<dbReference type="OrthoDB" id="9814760at2"/>
<dbReference type="PANTHER" id="PTHR10272">
    <property type="entry name" value="PLATELET-ACTIVATING FACTOR ACETYLHYDROLASE"/>
    <property type="match status" value="1"/>
</dbReference>
<protein>
    <recommendedName>
        <fullName evidence="4">Xaa-Pro dipeptidyl-peptidase-like domain-containing protein</fullName>
    </recommendedName>
</protein>
<dbReference type="GO" id="GO:0003847">
    <property type="term" value="F:1-alkyl-2-acetylglycerophosphocholine esterase activity"/>
    <property type="evidence" value="ECO:0007669"/>
    <property type="project" value="TreeGrafter"/>
</dbReference>
<reference evidence="5 6" key="1">
    <citation type="submission" date="2019-02" db="EMBL/GenBank/DDBJ databases">
        <title>Bacterial novel species Emticicia sp. 17J42-9 isolated from soil.</title>
        <authorList>
            <person name="Jung H.-Y."/>
        </authorList>
    </citation>
    <scope>NUCLEOTIDE SEQUENCE [LARGE SCALE GENOMIC DNA]</scope>
    <source>
        <strain evidence="5 6">17J42-9</strain>
    </source>
</reference>
<dbReference type="RefSeq" id="WP_130024067.1">
    <property type="nucleotide sequence ID" value="NZ_SEWF01000073.1"/>
</dbReference>
<name>A0A4Q5LTL7_9BACT</name>
<sequence length="374" mass="42217">MKCRLLLVLAIGLYGCQYAESEEKRVYQVGFKTIRISDKTRKYEPDVDSTNALYYRPIDIDIWYPTQDSLSGSLIAFGDYLRLFEQRANFYTASNTADGLAGKFAKMLSDGFNCSDSTRLLNLSTQTYKNAEAIQGDFPVILYLASYNGMGYENYPLFETLVRNGFVVVAVNSIGRSPGDMTMKKEDVMEQVNDAMATVQYLEKESNIRFTNAAIMGYSWGGLTGVLVANKLPDVKCIVSLEGSEFHHYGYAKEEDADFEGIRNSPDFEKMFLKSPYLRFESSPVNQKPSKDSVNNFLSKISKDYLILKVDSAEHGDFSAYPSIVKVSGNCKNAQLYQTITKLTTAYLEEHLQAKTDFNKVLEGELMSKRVRKK</sequence>
<dbReference type="PROSITE" id="PS51257">
    <property type="entry name" value="PROKAR_LIPOPROTEIN"/>
    <property type="match status" value="1"/>
</dbReference>
<keyword evidence="6" id="KW-1185">Reference proteome</keyword>
<keyword evidence="3" id="KW-0443">Lipid metabolism</keyword>
<dbReference type="SUPFAM" id="SSF53474">
    <property type="entry name" value="alpha/beta-Hydrolases"/>
    <property type="match status" value="1"/>
</dbReference>
<accession>A0A4Q5LTL7</accession>
<dbReference type="AlphaFoldDB" id="A0A4Q5LTL7"/>
<feature type="domain" description="Xaa-Pro dipeptidyl-peptidase-like" evidence="4">
    <location>
        <begin position="135"/>
        <end position="243"/>
    </location>
</feature>
<dbReference type="InterPro" id="IPR029058">
    <property type="entry name" value="AB_hydrolase_fold"/>
</dbReference>
<evidence type="ECO:0000313" key="6">
    <source>
        <dbReference type="Proteomes" id="UP000293162"/>
    </source>
</evidence>
<dbReference type="Proteomes" id="UP000293162">
    <property type="component" value="Unassembled WGS sequence"/>
</dbReference>
<evidence type="ECO:0000256" key="1">
    <source>
        <dbReference type="ARBA" id="ARBA00022801"/>
    </source>
</evidence>
<proteinExistence type="predicted"/>
<comment type="caution">
    <text evidence="5">The sequence shown here is derived from an EMBL/GenBank/DDBJ whole genome shotgun (WGS) entry which is preliminary data.</text>
</comment>
<evidence type="ECO:0000313" key="5">
    <source>
        <dbReference type="EMBL" id="RYU92763.1"/>
    </source>
</evidence>
<dbReference type="InterPro" id="IPR000383">
    <property type="entry name" value="Xaa-Pro-like_dom"/>
</dbReference>
<keyword evidence="1" id="KW-0378">Hydrolase</keyword>
<organism evidence="5 6">
    <name type="scientific">Emticicia agri</name>
    <dbReference type="NCBI Taxonomy" id="2492393"/>
    <lineage>
        <taxon>Bacteria</taxon>
        <taxon>Pseudomonadati</taxon>
        <taxon>Bacteroidota</taxon>
        <taxon>Cytophagia</taxon>
        <taxon>Cytophagales</taxon>
        <taxon>Leadbetterellaceae</taxon>
        <taxon>Emticicia</taxon>
    </lineage>
</organism>
<dbReference type="EMBL" id="SEWF01000073">
    <property type="protein sequence ID" value="RYU92763.1"/>
    <property type="molecule type" value="Genomic_DNA"/>
</dbReference>
<dbReference type="Pfam" id="PF02129">
    <property type="entry name" value="Peptidase_S15"/>
    <property type="match status" value="1"/>
</dbReference>
<dbReference type="GO" id="GO:0016042">
    <property type="term" value="P:lipid catabolic process"/>
    <property type="evidence" value="ECO:0007669"/>
    <property type="project" value="UniProtKB-KW"/>
</dbReference>
<evidence type="ECO:0000256" key="3">
    <source>
        <dbReference type="ARBA" id="ARBA00023098"/>
    </source>
</evidence>